<feature type="non-terminal residue" evidence="12">
    <location>
        <position position="1"/>
    </location>
</feature>
<dbReference type="InterPro" id="IPR001930">
    <property type="entry name" value="Peptidase_M1"/>
</dbReference>
<comment type="catalytic activity">
    <reaction evidence="1">
        <text>Release of an N-terminal amino acid, Xaa-|-Yaa- from a peptide, amide or arylamide. Xaa is preferably Ala, but may be most amino acids including Pro (slow action). When a terminal hydrophobic residue is followed by a prolyl residue, the two may be released as an intact Xaa-Pro dipeptide.</text>
        <dbReference type="EC" id="3.4.11.2"/>
    </reaction>
</comment>
<accession>A0A2W5E4B4</accession>
<comment type="similarity">
    <text evidence="3">Belongs to the peptidase M1 family.</text>
</comment>
<feature type="domain" description="Peptidase M1 membrane alanine aminopeptidase" evidence="11">
    <location>
        <begin position="17"/>
        <end position="223"/>
    </location>
</feature>
<dbReference type="GO" id="GO:0016020">
    <property type="term" value="C:membrane"/>
    <property type="evidence" value="ECO:0007669"/>
    <property type="project" value="TreeGrafter"/>
</dbReference>
<dbReference type="PANTHER" id="PTHR11533:SF299">
    <property type="entry name" value="AMINOPEPTIDASE"/>
    <property type="match status" value="1"/>
</dbReference>
<dbReference type="PANTHER" id="PTHR11533">
    <property type="entry name" value="PROTEASE M1 ZINC METALLOPROTEASE"/>
    <property type="match status" value="1"/>
</dbReference>
<organism evidence="12 13">
    <name type="scientific">Pseudopedobacter saltans</name>
    <dbReference type="NCBI Taxonomy" id="151895"/>
    <lineage>
        <taxon>Bacteria</taxon>
        <taxon>Pseudomonadati</taxon>
        <taxon>Bacteroidota</taxon>
        <taxon>Sphingobacteriia</taxon>
        <taxon>Sphingobacteriales</taxon>
        <taxon>Sphingobacteriaceae</taxon>
        <taxon>Pseudopedobacter</taxon>
    </lineage>
</organism>
<gene>
    <name evidence="12" type="ORF">DI598_20135</name>
</gene>
<evidence type="ECO:0000256" key="3">
    <source>
        <dbReference type="ARBA" id="ARBA00010136"/>
    </source>
</evidence>
<dbReference type="Pfam" id="PF01433">
    <property type="entry name" value="Peptidase_M1"/>
    <property type="match status" value="1"/>
</dbReference>
<dbReference type="SUPFAM" id="SSF55486">
    <property type="entry name" value="Metalloproteases ('zincins'), catalytic domain"/>
    <property type="match status" value="1"/>
</dbReference>
<proteinExistence type="inferred from homology"/>
<dbReference type="GO" id="GO:0042277">
    <property type="term" value="F:peptide binding"/>
    <property type="evidence" value="ECO:0007669"/>
    <property type="project" value="TreeGrafter"/>
</dbReference>
<evidence type="ECO:0000256" key="7">
    <source>
        <dbReference type="ARBA" id="ARBA00022723"/>
    </source>
</evidence>
<dbReference type="GO" id="GO:0070006">
    <property type="term" value="F:metalloaminopeptidase activity"/>
    <property type="evidence" value="ECO:0007669"/>
    <property type="project" value="TreeGrafter"/>
</dbReference>
<feature type="non-terminal residue" evidence="12">
    <location>
        <position position="434"/>
    </location>
</feature>
<name>A0A2W5E4B4_9SPHI</name>
<evidence type="ECO:0000313" key="12">
    <source>
        <dbReference type="EMBL" id="PZP39191.1"/>
    </source>
</evidence>
<keyword evidence="8" id="KW-0378">Hydrolase</keyword>
<keyword evidence="7" id="KW-0479">Metal-binding</keyword>
<evidence type="ECO:0000256" key="5">
    <source>
        <dbReference type="ARBA" id="ARBA00015611"/>
    </source>
</evidence>
<evidence type="ECO:0000259" key="11">
    <source>
        <dbReference type="Pfam" id="PF01433"/>
    </source>
</evidence>
<keyword evidence="6" id="KW-0645">Protease</keyword>
<evidence type="ECO:0000256" key="8">
    <source>
        <dbReference type="ARBA" id="ARBA00022801"/>
    </source>
</evidence>
<reference evidence="12 13" key="1">
    <citation type="submission" date="2017-11" db="EMBL/GenBank/DDBJ databases">
        <title>Infants hospitalized years apart are colonized by the same room-sourced microbial strains.</title>
        <authorList>
            <person name="Brooks B."/>
            <person name="Olm M.R."/>
            <person name="Firek B.A."/>
            <person name="Baker R."/>
            <person name="Thomas B.C."/>
            <person name="Morowitz M.J."/>
            <person name="Banfield J.F."/>
        </authorList>
    </citation>
    <scope>NUCLEOTIDE SEQUENCE [LARGE SCALE GENOMIC DNA]</scope>
    <source>
        <strain evidence="12">S2_009_000_R2_76</strain>
    </source>
</reference>
<dbReference type="InterPro" id="IPR027268">
    <property type="entry name" value="Peptidase_M4/M1_CTD_sf"/>
</dbReference>
<dbReference type="Proteomes" id="UP000249645">
    <property type="component" value="Unassembled WGS sequence"/>
</dbReference>
<dbReference type="InterPro" id="IPR050344">
    <property type="entry name" value="Peptidase_M1_aminopeptidases"/>
</dbReference>
<dbReference type="PRINTS" id="PR00756">
    <property type="entry name" value="ALADIPTASE"/>
</dbReference>
<evidence type="ECO:0000256" key="10">
    <source>
        <dbReference type="ARBA" id="ARBA00023049"/>
    </source>
</evidence>
<dbReference type="Gene3D" id="1.10.390.10">
    <property type="entry name" value="Neutral Protease Domain 2"/>
    <property type="match status" value="1"/>
</dbReference>
<dbReference type="EC" id="3.4.11.2" evidence="4"/>
<protein>
    <recommendedName>
        <fullName evidence="5">Aminopeptidase N</fullName>
        <ecNumber evidence="4">3.4.11.2</ecNumber>
    </recommendedName>
</protein>
<dbReference type="EMBL" id="QFOI01000687">
    <property type="protein sequence ID" value="PZP39191.1"/>
    <property type="molecule type" value="Genomic_DNA"/>
</dbReference>
<dbReference type="AlphaFoldDB" id="A0A2W5E4B4"/>
<evidence type="ECO:0000313" key="13">
    <source>
        <dbReference type="Proteomes" id="UP000249645"/>
    </source>
</evidence>
<comment type="caution">
    <text evidence="12">The sequence shown here is derived from an EMBL/GenBank/DDBJ whole genome shotgun (WGS) entry which is preliminary data.</text>
</comment>
<evidence type="ECO:0000256" key="9">
    <source>
        <dbReference type="ARBA" id="ARBA00022833"/>
    </source>
</evidence>
<evidence type="ECO:0000256" key="2">
    <source>
        <dbReference type="ARBA" id="ARBA00001947"/>
    </source>
</evidence>
<keyword evidence="9" id="KW-0862">Zinc</keyword>
<evidence type="ECO:0000256" key="6">
    <source>
        <dbReference type="ARBA" id="ARBA00022670"/>
    </source>
</evidence>
<dbReference type="GO" id="GO:0005737">
    <property type="term" value="C:cytoplasm"/>
    <property type="evidence" value="ECO:0007669"/>
    <property type="project" value="TreeGrafter"/>
</dbReference>
<dbReference type="GO" id="GO:0016285">
    <property type="term" value="F:alanyl aminopeptidase activity"/>
    <property type="evidence" value="ECO:0007669"/>
    <property type="project" value="UniProtKB-EC"/>
</dbReference>
<dbReference type="GO" id="GO:0008270">
    <property type="term" value="F:zinc ion binding"/>
    <property type="evidence" value="ECO:0007669"/>
    <property type="project" value="InterPro"/>
</dbReference>
<keyword evidence="10" id="KW-0482">Metalloprotease</keyword>
<dbReference type="GO" id="GO:0006508">
    <property type="term" value="P:proteolysis"/>
    <property type="evidence" value="ECO:0007669"/>
    <property type="project" value="UniProtKB-KW"/>
</dbReference>
<sequence>LKIQNSLDSIFQLYNSSVTFYENWTGIHYPFQKNGMVAVPDFQFGGMEHPGAILLQNNTLFLDKNATQNQLNNRSNLIAHEVAHQWFGDLVTMNWFTDVWMKEVFANYMADKSTGALADKLSYDLKFLTTHFLAAYSVDRTLGSNPIRQKLGNLQDAGMLYGSIIYDKAPIMMRQLELLIGSENFQKGVCDYLKKYEYGNASWPDLIICLKKYSNENLTDWNQVWVNETGRPIINYKIQYKNNTIKNFLIKQHPEYGSKKNIWKQTLDIALYYKDSIVKKQIDLKEAQQETTEFQGHKKPLFVLINASGLCYGVFQIDSSILEHFNLVKDPVQRASCYISLYENMLNHTAITPQKLLHFFSSQLIKETSELNLRLICNYINTIYWEFTTPKERKNISTQLEEKTWFAVNQPLTNNNKKILFECYENIFQSRSAY</sequence>
<keyword evidence="12" id="KW-0031">Aminopeptidase</keyword>
<evidence type="ECO:0000256" key="1">
    <source>
        <dbReference type="ARBA" id="ARBA00000098"/>
    </source>
</evidence>
<dbReference type="GO" id="GO:0005615">
    <property type="term" value="C:extracellular space"/>
    <property type="evidence" value="ECO:0007669"/>
    <property type="project" value="TreeGrafter"/>
</dbReference>
<dbReference type="GO" id="GO:0043171">
    <property type="term" value="P:peptide catabolic process"/>
    <property type="evidence" value="ECO:0007669"/>
    <property type="project" value="TreeGrafter"/>
</dbReference>
<dbReference type="InterPro" id="IPR014782">
    <property type="entry name" value="Peptidase_M1_dom"/>
</dbReference>
<evidence type="ECO:0000256" key="4">
    <source>
        <dbReference type="ARBA" id="ARBA00012564"/>
    </source>
</evidence>
<comment type="cofactor">
    <cofactor evidence="2">
        <name>Zn(2+)</name>
        <dbReference type="ChEBI" id="CHEBI:29105"/>
    </cofactor>
</comment>